<sequence>MNDKPVLGLLTGDGAGVGPEIIAKLAVGKFFEQYCRPVVIGDVRILERAFSVIGSSVPLQVIGDVDEADWSKGLPILDQRDQDPEVVKFGTLTTEAGKANLNALKLGVALYKEKKIEGFCFAPLHKAGLKQAGSKVESEHHLLAQLFNHTEPFGEINVVGDLWTTRTTSHIPISEVSKNLTVESILRAVRLANTSLKTSGIAKPRLALAALNPHAGENGLCGREEIDVIIPAIEKAREMGIDATGPYPSDITFIKAFRGDFDGVVTMYHDQGQIALKLRGFDEGITIAGGLPAPIVTCAHGTAYDIAGTGVVKTSAFENAVKMASRMANHLRLQA</sequence>
<dbReference type="AlphaFoldDB" id="A0A372MG57"/>
<keyword evidence="1" id="KW-0479">Metal-binding</keyword>
<dbReference type="SUPFAM" id="SSF53659">
    <property type="entry name" value="Isocitrate/Isopropylmalate dehydrogenase-like"/>
    <property type="match status" value="1"/>
</dbReference>
<evidence type="ECO:0000256" key="2">
    <source>
        <dbReference type="ARBA" id="ARBA00023002"/>
    </source>
</evidence>
<keyword evidence="3" id="KW-0520">NAD</keyword>
<keyword evidence="2" id="KW-0560">Oxidoreductase</keyword>
<evidence type="ECO:0000256" key="3">
    <source>
        <dbReference type="ARBA" id="ARBA00023027"/>
    </source>
</evidence>
<dbReference type="GO" id="GO:0046872">
    <property type="term" value="F:metal ion binding"/>
    <property type="evidence" value="ECO:0007669"/>
    <property type="project" value="UniProtKB-KW"/>
</dbReference>
<dbReference type="GO" id="GO:0016491">
    <property type="term" value="F:oxidoreductase activity"/>
    <property type="evidence" value="ECO:0007669"/>
    <property type="project" value="UniProtKB-KW"/>
</dbReference>
<proteinExistence type="predicted"/>
<dbReference type="PANTHER" id="PTHR30004">
    <property type="entry name" value="4-HYDROXYTHREONINE-4-PHOSPHATE DEHYDROGENASE"/>
    <property type="match status" value="1"/>
</dbReference>
<dbReference type="PANTHER" id="PTHR30004:SF3">
    <property type="entry name" value="4-HYDROXYTHREONINE-4-PHOSPHATE DEHYDROGENASE 2-RELATED"/>
    <property type="match status" value="1"/>
</dbReference>
<keyword evidence="5" id="KW-1185">Reference proteome</keyword>
<protein>
    <submittedName>
        <fullName evidence="4">4-hydroxythreonine-4-phosphate dehydrogenase PdxA</fullName>
    </submittedName>
</protein>
<dbReference type="InterPro" id="IPR005255">
    <property type="entry name" value="PdxA_fam"/>
</dbReference>
<organism evidence="4 5">
    <name type="scientific">Sphaerochaeta halotolerans</name>
    <dbReference type="NCBI Taxonomy" id="2293840"/>
    <lineage>
        <taxon>Bacteria</taxon>
        <taxon>Pseudomonadati</taxon>
        <taxon>Spirochaetota</taxon>
        <taxon>Spirochaetia</taxon>
        <taxon>Spirochaetales</taxon>
        <taxon>Sphaerochaetaceae</taxon>
        <taxon>Sphaerochaeta</taxon>
    </lineage>
</organism>
<dbReference type="EMBL" id="QUWK01000011">
    <property type="protein sequence ID" value="RFU94276.1"/>
    <property type="molecule type" value="Genomic_DNA"/>
</dbReference>
<dbReference type="Gene3D" id="3.40.718.10">
    <property type="entry name" value="Isopropylmalate Dehydrogenase"/>
    <property type="match status" value="1"/>
</dbReference>
<reference evidence="5" key="1">
    <citation type="submission" date="2018-08" db="EMBL/GenBank/DDBJ databases">
        <authorList>
            <person name="Grouzdev D.S."/>
            <person name="Krutkina M.S."/>
        </authorList>
    </citation>
    <scope>NUCLEOTIDE SEQUENCE [LARGE SCALE GENOMIC DNA]</scope>
    <source>
        <strain evidence="5">4-11</strain>
    </source>
</reference>
<evidence type="ECO:0000313" key="4">
    <source>
        <dbReference type="EMBL" id="RFU94276.1"/>
    </source>
</evidence>
<evidence type="ECO:0000256" key="1">
    <source>
        <dbReference type="ARBA" id="ARBA00022723"/>
    </source>
</evidence>
<accession>A0A372MG57</accession>
<evidence type="ECO:0000313" key="5">
    <source>
        <dbReference type="Proteomes" id="UP000264002"/>
    </source>
</evidence>
<dbReference type="OrthoDB" id="9801783at2"/>
<name>A0A372MG57_9SPIR</name>
<comment type="caution">
    <text evidence="4">The sequence shown here is derived from an EMBL/GenBank/DDBJ whole genome shotgun (WGS) entry which is preliminary data.</text>
</comment>
<reference evidence="4 5" key="2">
    <citation type="submission" date="2018-09" db="EMBL/GenBank/DDBJ databases">
        <title>Genome of Sphaerochaeta halotolerans strain 4-11.</title>
        <authorList>
            <person name="Nazina T.N."/>
            <person name="Sokolova D.S."/>
        </authorList>
    </citation>
    <scope>NUCLEOTIDE SEQUENCE [LARGE SCALE GENOMIC DNA]</scope>
    <source>
        <strain evidence="4 5">4-11</strain>
    </source>
</reference>
<dbReference type="Proteomes" id="UP000264002">
    <property type="component" value="Unassembled WGS sequence"/>
</dbReference>
<gene>
    <name evidence="4" type="ORF">DYP60_10865</name>
</gene>
<dbReference type="Pfam" id="PF04166">
    <property type="entry name" value="PdxA"/>
    <property type="match status" value="1"/>
</dbReference>
<dbReference type="RefSeq" id="WP_117331030.1">
    <property type="nucleotide sequence ID" value="NZ_QUWK01000011.1"/>
</dbReference>
<dbReference type="GO" id="GO:0051287">
    <property type="term" value="F:NAD binding"/>
    <property type="evidence" value="ECO:0007669"/>
    <property type="project" value="InterPro"/>
</dbReference>